<evidence type="ECO:0008006" key="3">
    <source>
        <dbReference type="Google" id="ProtNLM"/>
    </source>
</evidence>
<sequence>MAIEREKKYFVDETLAKNLIKSSLAKLGVIQWYLEKCPIKTDRECRVRYTVDEHGNEKWIVAFKSDLREDFTRIEEEHEISPANELFGELSKSPVVVKIRYFLLFKPAEVVLDEFLEIDKPYRVNIKYMAEIETEDEFEKYESVFNLRKDMSIEEFKTFTNKNIAVISQIKPEKLIEKVRKMMNLE</sequence>
<proteinExistence type="predicted"/>
<reference evidence="1 2" key="2">
    <citation type="journal article" date="2009" name="Proc. Natl. Acad. Sci. U.S.A.">
        <title>On the chimeric nature, thermophilic origin, and phylogenetic placement of the Thermotogales.</title>
        <authorList>
            <person name="Zhaxybayeva O."/>
            <person name="Swithers K.S."/>
            <person name="Lapierre P."/>
            <person name="Fournier G.P."/>
            <person name="Bickhart D.M."/>
            <person name="DeBoy R.T."/>
            <person name="Nelson K.E."/>
            <person name="Nesbo C.L."/>
            <person name="Doolittle W.F."/>
            <person name="Gogarten J.P."/>
            <person name="Noll K.M."/>
        </authorList>
    </citation>
    <scope>NUCLEOTIDE SEQUENCE [LARGE SCALE GENOMIC DNA]</scope>
    <source>
        <strain evidence="2">ATCC 35602 / DSM 5306 / Rt17-B1</strain>
    </source>
</reference>
<dbReference type="Gene3D" id="2.40.320.10">
    <property type="entry name" value="Hypothetical Protein Pfu-838710-001"/>
    <property type="match status" value="1"/>
</dbReference>
<name>A7HMQ9_FERNB</name>
<protein>
    <recommendedName>
        <fullName evidence="3">CYTH domain-containing protein</fullName>
    </recommendedName>
</protein>
<dbReference type="HOGENOM" id="CLU_1452426_0_0_0"/>
<dbReference type="EMBL" id="CP000771">
    <property type="protein sequence ID" value="ABS61192.1"/>
    <property type="molecule type" value="Genomic_DNA"/>
</dbReference>
<evidence type="ECO:0000313" key="2">
    <source>
        <dbReference type="Proteomes" id="UP000002415"/>
    </source>
</evidence>
<organism evidence="1 2">
    <name type="scientific">Fervidobacterium nodosum (strain ATCC 35602 / DSM 5306 / Rt17-B1)</name>
    <dbReference type="NCBI Taxonomy" id="381764"/>
    <lineage>
        <taxon>Bacteria</taxon>
        <taxon>Thermotogati</taxon>
        <taxon>Thermotogota</taxon>
        <taxon>Thermotogae</taxon>
        <taxon>Thermotogales</taxon>
        <taxon>Fervidobacteriaceae</taxon>
        <taxon>Fervidobacterium</taxon>
    </lineage>
</organism>
<gene>
    <name evidence="1" type="ordered locus">Fnod_1345</name>
</gene>
<evidence type="ECO:0000313" key="1">
    <source>
        <dbReference type="EMBL" id="ABS61192.1"/>
    </source>
</evidence>
<dbReference type="Proteomes" id="UP000002415">
    <property type="component" value="Chromosome"/>
</dbReference>
<dbReference type="RefSeq" id="WP_011994501.1">
    <property type="nucleotide sequence ID" value="NC_009718.1"/>
</dbReference>
<keyword evidence="2" id="KW-1185">Reference proteome</keyword>
<accession>A7HMQ9</accession>
<dbReference type="InterPro" id="IPR033469">
    <property type="entry name" value="CYTH-like_dom_sf"/>
</dbReference>
<dbReference type="AlphaFoldDB" id="A7HMQ9"/>
<dbReference type="OrthoDB" id="49496at2"/>
<dbReference type="KEGG" id="fno:Fnod_1345"/>
<dbReference type="SUPFAM" id="SSF55154">
    <property type="entry name" value="CYTH-like phosphatases"/>
    <property type="match status" value="1"/>
</dbReference>
<dbReference type="STRING" id="381764.Fnod_1345"/>
<dbReference type="eggNOG" id="COG3467">
    <property type="taxonomic scope" value="Bacteria"/>
</dbReference>
<reference evidence="1 2" key="1">
    <citation type="submission" date="2007-07" db="EMBL/GenBank/DDBJ databases">
        <title>Complete sequence of Fervidobacterium nodosum Rt17-B1.</title>
        <authorList>
            <consortium name="US DOE Joint Genome Institute"/>
            <person name="Copeland A."/>
            <person name="Lucas S."/>
            <person name="Lapidus A."/>
            <person name="Barry K."/>
            <person name="Glavina del Rio T."/>
            <person name="Dalin E."/>
            <person name="Tice H."/>
            <person name="Pitluck S."/>
            <person name="Saunders E."/>
            <person name="Brettin T."/>
            <person name="Bruce D."/>
            <person name="Detter J.C."/>
            <person name="Han C."/>
            <person name="Schmutz J."/>
            <person name="Larimer F."/>
            <person name="Land M."/>
            <person name="Hauser L."/>
            <person name="Kyrpides N."/>
            <person name="Mikhailova N."/>
            <person name="Nelson K."/>
            <person name="Gogarten J.P."/>
            <person name="Noll K."/>
            <person name="Richardson P."/>
        </authorList>
    </citation>
    <scope>NUCLEOTIDE SEQUENCE [LARGE SCALE GENOMIC DNA]</scope>
    <source>
        <strain evidence="2">ATCC 35602 / DSM 5306 / Rt17-B1</strain>
    </source>
</reference>